<evidence type="ECO:0000256" key="1">
    <source>
        <dbReference type="ARBA" id="ARBA00004141"/>
    </source>
</evidence>
<evidence type="ECO:0000313" key="7">
    <source>
        <dbReference type="EMBL" id="RAO69657.1"/>
    </source>
</evidence>
<feature type="transmembrane region" description="Helical" evidence="5">
    <location>
        <begin position="209"/>
        <end position="229"/>
    </location>
</feature>
<dbReference type="PANTHER" id="PTHR23502">
    <property type="entry name" value="MAJOR FACILITATOR SUPERFAMILY"/>
    <property type="match status" value="1"/>
</dbReference>
<sequence>MAFGIQEPTDGFQPTSTNRIQTIDNNAGERVLVPQPSVSPRDPLNWSRVKKELCFLTILLGSFATGSLGPLFVPGFAVLVAQFDVPLTSITLLNGSLVMALGVSAYLCACFAAVLGKRIVYLITTAILVVTCCWAAASKSYTSLLVSRVFQGLGMGGFFALAGTASLNDLFFVHERGFRVGLWNFGVIASVNLTPVISGYVISNLSWRWSLWLEVLFFGVVFAAVVCFFPETSFHREHWGTPMMRVEPKSDHPSEHVVETDNPSRDLWQIFISDFIGWDPEKLPPHRPNLLTACTKPWAIILHPVVIWECAMWAVVFTWTILLGAVASQIFTAPPFNMSTVAVGNLTGIAPFIGSALGTALGGWLCDFSGKAMSRHNGGIYEPEFRLVAMPIAIVAMAAGSFGLGIAVEHAVSPIACGVLLAIINFAVGVGCTTIVVYTNDVCAERAGDAFGLSMVIKSVFAFGLSFVFNTYLATSGPLVYFSTFGAVTVSVMLTTVPMYFFGKKIRAWSEKHNLLRRA</sequence>
<comment type="subcellular location">
    <subcellularLocation>
        <location evidence="1">Membrane</location>
        <topology evidence="1">Multi-pass membrane protein</topology>
    </subcellularLocation>
</comment>
<dbReference type="PANTHER" id="PTHR23502:SF20">
    <property type="entry name" value="TRANSPORTER, PUTATIVE (AFU_ORTHOLOGUE AFUA_6G13880)-RELATED"/>
    <property type="match status" value="1"/>
</dbReference>
<evidence type="ECO:0000256" key="5">
    <source>
        <dbReference type="SAM" id="Phobius"/>
    </source>
</evidence>
<dbReference type="InterPro" id="IPR036259">
    <property type="entry name" value="MFS_trans_sf"/>
</dbReference>
<evidence type="ECO:0000256" key="4">
    <source>
        <dbReference type="ARBA" id="ARBA00023136"/>
    </source>
</evidence>
<feature type="transmembrane region" description="Helical" evidence="5">
    <location>
        <begin position="92"/>
        <end position="112"/>
    </location>
</feature>
<feature type="transmembrane region" description="Helical" evidence="5">
    <location>
        <begin position="53"/>
        <end position="80"/>
    </location>
</feature>
<feature type="transmembrane region" description="Helical" evidence="5">
    <location>
        <begin position="343"/>
        <end position="366"/>
    </location>
</feature>
<feature type="domain" description="Major facilitator superfamily (MFS) profile" evidence="6">
    <location>
        <begin position="54"/>
        <end position="507"/>
    </location>
</feature>
<dbReference type="Proteomes" id="UP000249363">
    <property type="component" value="Unassembled WGS sequence"/>
</dbReference>
<dbReference type="PROSITE" id="PS50850">
    <property type="entry name" value="MFS"/>
    <property type="match status" value="1"/>
</dbReference>
<keyword evidence="8" id="KW-1185">Reference proteome</keyword>
<proteinExistence type="predicted"/>
<feature type="transmembrane region" description="Helical" evidence="5">
    <location>
        <begin position="306"/>
        <end position="331"/>
    </location>
</feature>
<gene>
    <name evidence="7" type="ORF">BHQ10_005669</name>
</gene>
<feature type="transmembrane region" description="Helical" evidence="5">
    <location>
        <begin position="149"/>
        <end position="170"/>
    </location>
</feature>
<dbReference type="Gene3D" id="1.20.1250.20">
    <property type="entry name" value="MFS general substrate transporter like domains"/>
    <property type="match status" value="1"/>
</dbReference>
<dbReference type="OrthoDB" id="2585655at2759"/>
<feature type="transmembrane region" description="Helical" evidence="5">
    <location>
        <begin position="387"/>
        <end position="407"/>
    </location>
</feature>
<dbReference type="GO" id="GO:0022857">
    <property type="term" value="F:transmembrane transporter activity"/>
    <property type="evidence" value="ECO:0007669"/>
    <property type="project" value="InterPro"/>
</dbReference>
<feature type="transmembrane region" description="Helical" evidence="5">
    <location>
        <begin position="119"/>
        <end position="137"/>
    </location>
</feature>
<evidence type="ECO:0000313" key="8">
    <source>
        <dbReference type="Proteomes" id="UP000249363"/>
    </source>
</evidence>
<keyword evidence="4 5" id="KW-0472">Membrane</keyword>
<dbReference type="EMBL" id="MIKG01000010">
    <property type="protein sequence ID" value="RAO69657.1"/>
    <property type="molecule type" value="Genomic_DNA"/>
</dbReference>
<keyword evidence="2 5" id="KW-0812">Transmembrane</keyword>
<dbReference type="RefSeq" id="XP_040734173.1">
    <property type="nucleotide sequence ID" value="XM_040878169.1"/>
</dbReference>
<comment type="caution">
    <text evidence="7">The sequence shown here is derived from an EMBL/GenBank/DDBJ whole genome shotgun (WGS) entry which is preliminary data.</text>
</comment>
<dbReference type="InterPro" id="IPR011701">
    <property type="entry name" value="MFS"/>
</dbReference>
<evidence type="ECO:0000259" key="6">
    <source>
        <dbReference type="PROSITE" id="PS50850"/>
    </source>
</evidence>
<reference evidence="7 8" key="1">
    <citation type="journal article" date="2017" name="Biotechnol. Biofuels">
        <title>Differential beta-glucosidase expression as a function of carbon source availability in Talaromyces amestolkiae: a genomic and proteomic approach.</title>
        <authorList>
            <person name="de Eugenio L.I."/>
            <person name="Mendez-Liter J.A."/>
            <person name="Nieto-Dominguez M."/>
            <person name="Alonso L."/>
            <person name="Gil-Munoz J."/>
            <person name="Barriuso J."/>
            <person name="Prieto A."/>
            <person name="Martinez M.J."/>
        </authorList>
    </citation>
    <scope>NUCLEOTIDE SEQUENCE [LARGE SCALE GENOMIC DNA]</scope>
    <source>
        <strain evidence="7 8">CIB</strain>
    </source>
</reference>
<dbReference type="SUPFAM" id="SSF103473">
    <property type="entry name" value="MFS general substrate transporter"/>
    <property type="match status" value="1"/>
</dbReference>
<feature type="transmembrane region" description="Helical" evidence="5">
    <location>
        <begin position="479"/>
        <end position="502"/>
    </location>
</feature>
<dbReference type="GO" id="GO:0005886">
    <property type="term" value="C:plasma membrane"/>
    <property type="evidence" value="ECO:0007669"/>
    <property type="project" value="TreeGrafter"/>
</dbReference>
<dbReference type="Pfam" id="PF07690">
    <property type="entry name" value="MFS_1"/>
    <property type="match status" value="1"/>
</dbReference>
<feature type="transmembrane region" description="Helical" evidence="5">
    <location>
        <begin position="450"/>
        <end position="473"/>
    </location>
</feature>
<dbReference type="STRING" id="1196081.A0A364L1G5"/>
<evidence type="ECO:0000256" key="2">
    <source>
        <dbReference type="ARBA" id="ARBA00022692"/>
    </source>
</evidence>
<feature type="transmembrane region" description="Helical" evidence="5">
    <location>
        <begin position="413"/>
        <end position="438"/>
    </location>
</feature>
<feature type="transmembrane region" description="Helical" evidence="5">
    <location>
        <begin position="182"/>
        <end position="203"/>
    </location>
</feature>
<keyword evidence="3 5" id="KW-1133">Transmembrane helix</keyword>
<dbReference type="AlphaFoldDB" id="A0A364L1G5"/>
<dbReference type="GeneID" id="63794885"/>
<protein>
    <recommendedName>
        <fullName evidence="6">Major facilitator superfamily (MFS) profile domain-containing protein</fullName>
    </recommendedName>
</protein>
<organism evidence="7 8">
    <name type="scientific">Talaromyces amestolkiae</name>
    <dbReference type="NCBI Taxonomy" id="1196081"/>
    <lineage>
        <taxon>Eukaryota</taxon>
        <taxon>Fungi</taxon>
        <taxon>Dikarya</taxon>
        <taxon>Ascomycota</taxon>
        <taxon>Pezizomycotina</taxon>
        <taxon>Eurotiomycetes</taxon>
        <taxon>Eurotiomycetidae</taxon>
        <taxon>Eurotiales</taxon>
        <taxon>Trichocomaceae</taxon>
        <taxon>Talaromyces</taxon>
        <taxon>Talaromyces sect. Talaromyces</taxon>
    </lineage>
</organism>
<evidence type="ECO:0000256" key="3">
    <source>
        <dbReference type="ARBA" id="ARBA00022989"/>
    </source>
</evidence>
<accession>A0A364L1G5</accession>
<name>A0A364L1G5_TALAM</name>
<dbReference type="InterPro" id="IPR020846">
    <property type="entry name" value="MFS_dom"/>
</dbReference>